<feature type="region of interest" description="Disordered" evidence="1">
    <location>
        <begin position="179"/>
        <end position="208"/>
    </location>
</feature>
<organism evidence="2 3">
    <name type="scientific">Xanthomonas cannabis</name>
    <dbReference type="NCBI Taxonomy" id="1885674"/>
    <lineage>
        <taxon>Bacteria</taxon>
        <taxon>Pseudomonadati</taxon>
        <taxon>Pseudomonadota</taxon>
        <taxon>Gammaproteobacteria</taxon>
        <taxon>Lysobacterales</taxon>
        <taxon>Lysobacteraceae</taxon>
        <taxon>Xanthomonas</taxon>
    </lineage>
</organism>
<keyword evidence="3" id="KW-1185">Reference proteome</keyword>
<dbReference type="EMBL" id="JACHNS010000002">
    <property type="protein sequence ID" value="MBB4592799.1"/>
    <property type="molecule type" value="Genomic_DNA"/>
</dbReference>
<dbReference type="Proteomes" id="UP000554726">
    <property type="component" value="Unassembled WGS sequence"/>
</dbReference>
<gene>
    <name evidence="2" type="ORF">FHR60_001439</name>
</gene>
<evidence type="ECO:0000256" key="1">
    <source>
        <dbReference type="SAM" id="MobiDB-lite"/>
    </source>
</evidence>
<proteinExistence type="predicted"/>
<reference evidence="2 3" key="1">
    <citation type="submission" date="2020-08" db="EMBL/GenBank/DDBJ databases">
        <title>Studying the diversity of plant-associated saprophytic bacteria and their role in host health and plant-pathogen interactions.</title>
        <authorList>
            <person name="Potnis N."/>
        </authorList>
    </citation>
    <scope>NUCLEOTIDE SEQUENCE [LARGE SCALE GENOMIC DNA]</scope>
    <source>
        <strain evidence="2 3">F16</strain>
    </source>
</reference>
<evidence type="ECO:0000313" key="2">
    <source>
        <dbReference type="EMBL" id="MBB4592799.1"/>
    </source>
</evidence>
<evidence type="ECO:0000313" key="3">
    <source>
        <dbReference type="Proteomes" id="UP000554726"/>
    </source>
</evidence>
<sequence length="208" mass="22163">MTETTSIATHPTARAARQHRHTPLALRAMRLAVASGKDSWRLLDRLRAGKLETGCACAGRAEMSSTAPHPPFGHLLPHAGEGVQGLDGLGLGRRRECLAPRVGSPYAGDVHTCRRLACLIPAEAVSTLERCRQHQKLVDPRSPTGGKRCPMGGRGTAHSITNAHTSCATNTMKLKPFLLPSTGEGARRADEGRLTPLRTLTPAVPPTP</sequence>
<protein>
    <submittedName>
        <fullName evidence="2">Uncharacterized protein</fullName>
    </submittedName>
</protein>
<comment type="caution">
    <text evidence="2">The sequence shown here is derived from an EMBL/GenBank/DDBJ whole genome shotgun (WGS) entry which is preliminary data.</text>
</comment>
<feature type="region of interest" description="Disordered" evidence="1">
    <location>
        <begin position="1"/>
        <end position="21"/>
    </location>
</feature>
<accession>A0ABR6JJ41</accession>
<name>A0ABR6JJ41_9XANT</name>